<accession>A0A2S9MI20</accession>
<dbReference type="Pfam" id="PF00078">
    <property type="entry name" value="RVT_1"/>
    <property type="match status" value="1"/>
</dbReference>
<evidence type="ECO:0000259" key="1">
    <source>
        <dbReference type="PROSITE" id="PS50878"/>
    </source>
</evidence>
<organism evidence="2 3">
    <name type="scientific">Burkholderia multivorans</name>
    <dbReference type="NCBI Taxonomy" id="87883"/>
    <lineage>
        <taxon>Bacteria</taxon>
        <taxon>Pseudomonadati</taxon>
        <taxon>Pseudomonadota</taxon>
        <taxon>Betaproteobacteria</taxon>
        <taxon>Burkholderiales</taxon>
        <taxon>Burkholderiaceae</taxon>
        <taxon>Burkholderia</taxon>
        <taxon>Burkholderia cepacia complex</taxon>
    </lineage>
</organism>
<dbReference type="CDD" id="cd01646">
    <property type="entry name" value="RT_Bac_retron_I"/>
    <property type="match status" value="1"/>
</dbReference>
<reference evidence="2 3" key="1">
    <citation type="submission" date="2018-03" db="EMBL/GenBank/DDBJ databases">
        <authorList>
            <person name="Keele B.F."/>
        </authorList>
    </citation>
    <scope>NUCLEOTIDE SEQUENCE [LARGE SCALE GENOMIC DNA]</scope>
    <source>
        <strain evidence="2 3">AU19729</strain>
    </source>
</reference>
<dbReference type="Proteomes" id="UP000238982">
    <property type="component" value="Unassembled WGS sequence"/>
</dbReference>
<dbReference type="NCBIfam" id="NF041747">
    <property type="entry name" value="Drt3a"/>
    <property type="match status" value="1"/>
</dbReference>
<evidence type="ECO:0000313" key="3">
    <source>
        <dbReference type="Proteomes" id="UP000238982"/>
    </source>
</evidence>
<feature type="domain" description="Reverse transcriptase" evidence="1">
    <location>
        <begin position="1"/>
        <end position="257"/>
    </location>
</feature>
<dbReference type="RefSeq" id="WP_105796829.1">
    <property type="nucleotide sequence ID" value="NZ_CADFDE010000024.1"/>
</dbReference>
<dbReference type="EMBL" id="PVGH01000080">
    <property type="protein sequence ID" value="PRF58156.1"/>
    <property type="molecule type" value="Genomic_DNA"/>
</dbReference>
<name>A0A2S9MI20_9BURK</name>
<protein>
    <recommendedName>
        <fullName evidence="1">Reverse transcriptase domain-containing protein</fullName>
    </recommendedName>
</protein>
<sequence length="420" mass="48253">MIDQTFSARNLLRLTTRLDPKKYRLGKNKKDYLSSLEKVSQAALSDEFKFSAFSRSTRAGKTVYTVTNHTDEFIIRKLNDNLSRIYNVKQSNRAEIIGQAIPLLKEKIPFFLLKLDIKDFYETIDRTTLMERIAQDSALAFRSKLLLNQLFATQSHFPGTGIPRGVSLSATLSEIYMKDFDGAARTLDGVYFFARYVDDILIFAHSDPTPIKLALANRLPPGMYFNDTKERLLGFNRNGNCHLYNGEPELSYLGYRFVFRPQSAIPAGGKPSGSPPLPPRLSVKISESKLKKLKRRIMLAIFSFFKDRDFNLLESRIRFLTGNCQMKRDADNGRLLSGIYYNYSLIDESGILELKELTNFLRKALRSKDGAFGGNIQTYLAKDQRRRLLKYCFEAGFRKKITYNASPKTLKRIKECWQHV</sequence>
<proteinExistence type="predicted"/>
<dbReference type="PROSITE" id="PS50878">
    <property type="entry name" value="RT_POL"/>
    <property type="match status" value="1"/>
</dbReference>
<gene>
    <name evidence="2" type="ORF">C6Q15_20990</name>
</gene>
<evidence type="ECO:0000313" key="2">
    <source>
        <dbReference type="EMBL" id="PRF58156.1"/>
    </source>
</evidence>
<dbReference type="InterPro" id="IPR000477">
    <property type="entry name" value="RT_dom"/>
</dbReference>
<comment type="caution">
    <text evidence="2">The sequence shown here is derived from an EMBL/GenBank/DDBJ whole genome shotgun (WGS) entry which is preliminary data.</text>
</comment>
<dbReference type="AlphaFoldDB" id="A0A2S9MI20"/>